<dbReference type="PROSITE" id="PS50987">
    <property type="entry name" value="HTH_ARSR_2"/>
    <property type="match status" value="1"/>
</dbReference>
<dbReference type="AlphaFoldDB" id="A0A132ND14"/>
<dbReference type="InterPro" id="IPR001845">
    <property type="entry name" value="HTH_ArsR_DNA-bd_dom"/>
</dbReference>
<evidence type="ECO:0000256" key="1">
    <source>
        <dbReference type="ARBA" id="ARBA00023015"/>
    </source>
</evidence>
<dbReference type="Pfam" id="PF01022">
    <property type="entry name" value="HTH_5"/>
    <property type="match status" value="1"/>
</dbReference>
<keyword evidence="3" id="KW-0804">Transcription</keyword>
<dbReference type="PANTHER" id="PTHR43132:SF2">
    <property type="entry name" value="ARSENICAL RESISTANCE OPERON REPRESSOR ARSR-RELATED"/>
    <property type="match status" value="1"/>
</dbReference>
<dbReference type="NCBIfam" id="NF033788">
    <property type="entry name" value="HTH_metalloreg"/>
    <property type="match status" value="1"/>
</dbReference>
<dbReference type="InterPro" id="IPR051011">
    <property type="entry name" value="Metal_resp_trans_reg"/>
</dbReference>
<dbReference type="SMART" id="SM00418">
    <property type="entry name" value="HTH_ARSR"/>
    <property type="match status" value="1"/>
</dbReference>
<dbReference type="STRING" id="1484.SA87_04545"/>
<evidence type="ECO:0000256" key="2">
    <source>
        <dbReference type="ARBA" id="ARBA00023125"/>
    </source>
</evidence>
<dbReference type="Proteomes" id="UP000243024">
    <property type="component" value="Unassembled WGS sequence"/>
</dbReference>
<accession>A0A132ND14</accession>
<dbReference type="InterPro" id="IPR036388">
    <property type="entry name" value="WH-like_DNA-bd_sf"/>
</dbReference>
<gene>
    <name evidence="5" type="ORF">SA87_04545</name>
</gene>
<dbReference type="CDD" id="cd00090">
    <property type="entry name" value="HTH_ARSR"/>
    <property type="match status" value="1"/>
</dbReference>
<name>A0A132ND14_HYDSH</name>
<evidence type="ECO:0000313" key="5">
    <source>
        <dbReference type="EMBL" id="OAR03974.1"/>
    </source>
</evidence>
<dbReference type="GO" id="GO:0003677">
    <property type="term" value="F:DNA binding"/>
    <property type="evidence" value="ECO:0007669"/>
    <property type="project" value="UniProtKB-KW"/>
</dbReference>
<reference evidence="5 6" key="1">
    <citation type="submission" date="2015-09" db="EMBL/GenBank/DDBJ databases">
        <title>Draft genome sequence of Hydrogenibacillus schlegelii DSM 2000.</title>
        <authorList>
            <person name="Hemp J."/>
        </authorList>
    </citation>
    <scope>NUCLEOTIDE SEQUENCE [LARGE SCALE GENOMIC DNA]</scope>
    <source>
        <strain evidence="5 6">MA 48</strain>
    </source>
</reference>
<evidence type="ECO:0000313" key="6">
    <source>
        <dbReference type="Proteomes" id="UP000243024"/>
    </source>
</evidence>
<sequence length="135" mass="15875">MTETELSRITDVFKALSDPTRLRIVRLMAANDEEVCVCELVDSLEVPQYHVSRHLKELRNARLLRARRDGRWVYYSLDLTDPVVKELAEVVRRFPADLFREDQKNFEQRMTLRVGGRCRAGIQKKHLAPNVRVRK</sequence>
<protein>
    <recommendedName>
        <fullName evidence="4">HTH arsR-type domain-containing protein</fullName>
    </recommendedName>
</protein>
<dbReference type="SUPFAM" id="SSF46785">
    <property type="entry name" value="Winged helix' DNA-binding domain"/>
    <property type="match status" value="1"/>
</dbReference>
<dbReference type="RefSeq" id="WP_066202010.1">
    <property type="nucleotide sequence ID" value="NZ_CBCSAS010000066.1"/>
</dbReference>
<comment type="caution">
    <text evidence="5">The sequence shown here is derived from an EMBL/GenBank/DDBJ whole genome shotgun (WGS) entry which is preliminary data.</text>
</comment>
<dbReference type="GO" id="GO:0003700">
    <property type="term" value="F:DNA-binding transcription factor activity"/>
    <property type="evidence" value="ECO:0007669"/>
    <property type="project" value="InterPro"/>
</dbReference>
<dbReference type="InterPro" id="IPR011991">
    <property type="entry name" value="ArsR-like_HTH"/>
</dbReference>
<feature type="domain" description="HTH arsR-type" evidence="4">
    <location>
        <begin position="1"/>
        <end position="98"/>
    </location>
</feature>
<dbReference type="PRINTS" id="PR00778">
    <property type="entry name" value="HTHARSR"/>
</dbReference>
<dbReference type="InterPro" id="IPR036390">
    <property type="entry name" value="WH_DNA-bd_sf"/>
</dbReference>
<keyword evidence="2" id="KW-0238">DNA-binding</keyword>
<dbReference type="EMBL" id="JXBB01000032">
    <property type="protein sequence ID" value="OAR03974.1"/>
    <property type="molecule type" value="Genomic_DNA"/>
</dbReference>
<keyword evidence="6" id="KW-1185">Reference proteome</keyword>
<dbReference type="Gene3D" id="1.10.10.10">
    <property type="entry name" value="Winged helix-like DNA-binding domain superfamily/Winged helix DNA-binding domain"/>
    <property type="match status" value="1"/>
</dbReference>
<evidence type="ECO:0000259" key="4">
    <source>
        <dbReference type="PROSITE" id="PS50987"/>
    </source>
</evidence>
<evidence type="ECO:0000256" key="3">
    <source>
        <dbReference type="ARBA" id="ARBA00023163"/>
    </source>
</evidence>
<dbReference type="PANTHER" id="PTHR43132">
    <property type="entry name" value="ARSENICAL RESISTANCE OPERON REPRESSOR ARSR-RELATED"/>
    <property type="match status" value="1"/>
</dbReference>
<keyword evidence="1" id="KW-0805">Transcription regulation</keyword>
<proteinExistence type="predicted"/>
<organism evidence="5 6">
    <name type="scientific">Hydrogenibacillus schlegelii</name>
    <name type="common">Bacillus schlegelii</name>
    <dbReference type="NCBI Taxonomy" id="1484"/>
    <lineage>
        <taxon>Bacteria</taxon>
        <taxon>Bacillati</taxon>
        <taxon>Bacillota</taxon>
        <taxon>Bacilli</taxon>
        <taxon>Bacillales</taxon>
        <taxon>Bacillales Family X. Incertae Sedis</taxon>
        <taxon>Hydrogenibacillus</taxon>
    </lineage>
</organism>